<evidence type="ECO:0000313" key="2">
    <source>
        <dbReference type="Proteomes" id="UP000762676"/>
    </source>
</evidence>
<dbReference type="EMBL" id="BMAT01013244">
    <property type="protein sequence ID" value="GFS08211.1"/>
    <property type="molecule type" value="Genomic_DNA"/>
</dbReference>
<dbReference type="Proteomes" id="UP000762676">
    <property type="component" value="Unassembled WGS sequence"/>
</dbReference>
<accession>A0AAV4IIR3</accession>
<reference evidence="1 2" key="1">
    <citation type="journal article" date="2021" name="Elife">
        <title>Chloroplast acquisition without the gene transfer in kleptoplastic sea slugs, Plakobranchus ocellatus.</title>
        <authorList>
            <person name="Maeda T."/>
            <person name="Takahashi S."/>
            <person name="Yoshida T."/>
            <person name="Shimamura S."/>
            <person name="Takaki Y."/>
            <person name="Nagai Y."/>
            <person name="Toyoda A."/>
            <person name="Suzuki Y."/>
            <person name="Arimoto A."/>
            <person name="Ishii H."/>
            <person name="Satoh N."/>
            <person name="Nishiyama T."/>
            <person name="Hasebe M."/>
            <person name="Maruyama T."/>
            <person name="Minagawa J."/>
            <person name="Obokata J."/>
            <person name="Shigenobu S."/>
        </authorList>
    </citation>
    <scope>NUCLEOTIDE SEQUENCE [LARGE SCALE GENOMIC DNA]</scope>
</reference>
<name>A0AAV4IIR3_9GAST</name>
<proteinExistence type="predicted"/>
<evidence type="ECO:0000313" key="1">
    <source>
        <dbReference type="EMBL" id="GFS08211.1"/>
    </source>
</evidence>
<organism evidence="1 2">
    <name type="scientific">Elysia marginata</name>
    <dbReference type="NCBI Taxonomy" id="1093978"/>
    <lineage>
        <taxon>Eukaryota</taxon>
        <taxon>Metazoa</taxon>
        <taxon>Spiralia</taxon>
        <taxon>Lophotrochozoa</taxon>
        <taxon>Mollusca</taxon>
        <taxon>Gastropoda</taxon>
        <taxon>Heterobranchia</taxon>
        <taxon>Euthyneura</taxon>
        <taxon>Panpulmonata</taxon>
        <taxon>Sacoglossa</taxon>
        <taxon>Placobranchoidea</taxon>
        <taxon>Plakobranchidae</taxon>
        <taxon>Elysia</taxon>
    </lineage>
</organism>
<protein>
    <submittedName>
        <fullName evidence="1">Uncharacterized protein</fullName>
    </submittedName>
</protein>
<comment type="caution">
    <text evidence="1">The sequence shown here is derived from an EMBL/GenBank/DDBJ whole genome shotgun (WGS) entry which is preliminary data.</text>
</comment>
<sequence>MQSKTEDQNIISKSLGLRINSGKSKLLSLGVETKKVIILGTEALEEEVSFTYLGSKIDLKGGTDADVLELERQDQHAHNYKGSGKLEKYLKRSRSDFTILTSNQFCCMVAKFGKPHLEQ</sequence>
<dbReference type="AlphaFoldDB" id="A0AAV4IIR3"/>
<keyword evidence="2" id="KW-1185">Reference proteome</keyword>
<gene>
    <name evidence="1" type="ORF">ElyMa_006588700</name>
</gene>